<keyword evidence="4" id="KW-0274">FAD</keyword>
<proteinExistence type="inferred from homology"/>
<dbReference type="AlphaFoldDB" id="A0A927J0E5"/>
<dbReference type="GO" id="GO:0016491">
    <property type="term" value="F:oxidoreductase activity"/>
    <property type="evidence" value="ECO:0007669"/>
    <property type="project" value="UniProtKB-KW"/>
</dbReference>
<evidence type="ECO:0000313" key="7">
    <source>
        <dbReference type="EMBL" id="MBD8079558.1"/>
    </source>
</evidence>
<dbReference type="Gene3D" id="3.30.43.10">
    <property type="entry name" value="Uridine Diphospho-n-acetylenolpyruvylglucosamine Reductase, domain 2"/>
    <property type="match status" value="1"/>
</dbReference>
<dbReference type="Pfam" id="PF01565">
    <property type="entry name" value="FAD_binding_4"/>
    <property type="match status" value="1"/>
</dbReference>
<reference evidence="7" key="1">
    <citation type="journal article" date="2018" name="Curr. Microbiol.">
        <title>Cellulosimicrobium arenosum sp. nov., Isolated from Marine Sediment Sand.</title>
        <authorList>
            <person name="Oh M."/>
            <person name="Kim J.H."/>
            <person name="Yoon J.H."/>
            <person name="Schumann P."/>
            <person name="Kim W."/>
        </authorList>
    </citation>
    <scope>NUCLEOTIDE SEQUENCE</scope>
    <source>
        <strain evidence="7">KCTC 49039</strain>
    </source>
</reference>
<dbReference type="SUPFAM" id="SSF56176">
    <property type="entry name" value="FAD-binding/transporter-associated domain-like"/>
    <property type="match status" value="1"/>
</dbReference>
<dbReference type="InterPro" id="IPR006094">
    <property type="entry name" value="Oxid_FAD_bind_N"/>
</dbReference>
<evidence type="ECO:0000256" key="1">
    <source>
        <dbReference type="ARBA" id="ARBA00001974"/>
    </source>
</evidence>
<dbReference type="InterPro" id="IPR006093">
    <property type="entry name" value="Oxy_OxRdtase_FAD_BS"/>
</dbReference>
<dbReference type="PANTHER" id="PTHR42973:SF39">
    <property type="entry name" value="FAD-BINDING PCMH-TYPE DOMAIN-CONTAINING PROTEIN"/>
    <property type="match status" value="1"/>
</dbReference>
<evidence type="ECO:0000256" key="2">
    <source>
        <dbReference type="ARBA" id="ARBA00005466"/>
    </source>
</evidence>
<reference evidence="7" key="2">
    <citation type="submission" date="2020-09" db="EMBL/GenBank/DDBJ databases">
        <authorList>
            <person name="Yu Y."/>
        </authorList>
    </citation>
    <scope>NUCLEOTIDE SEQUENCE</scope>
    <source>
        <strain evidence="7">KCTC 49039</strain>
    </source>
</reference>
<dbReference type="PROSITE" id="PS51387">
    <property type="entry name" value="FAD_PCMH"/>
    <property type="match status" value="1"/>
</dbReference>
<dbReference type="InterPro" id="IPR016169">
    <property type="entry name" value="FAD-bd_PCMH_sub2"/>
</dbReference>
<dbReference type="PANTHER" id="PTHR42973">
    <property type="entry name" value="BINDING OXIDOREDUCTASE, PUTATIVE (AFU_ORTHOLOGUE AFUA_1G17690)-RELATED"/>
    <property type="match status" value="1"/>
</dbReference>
<dbReference type="EMBL" id="JACYHB010000008">
    <property type="protein sequence ID" value="MBD8079558.1"/>
    <property type="molecule type" value="Genomic_DNA"/>
</dbReference>
<keyword evidence="8" id="KW-1185">Reference proteome</keyword>
<keyword evidence="5" id="KW-0560">Oxidoreductase</keyword>
<dbReference type="Proteomes" id="UP000610846">
    <property type="component" value="Unassembled WGS sequence"/>
</dbReference>
<comment type="cofactor">
    <cofactor evidence="1">
        <name>FAD</name>
        <dbReference type="ChEBI" id="CHEBI:57692"/>
    </cofactor>
</comment>
<comment type="caution">
    <text evidence="7">The sequence shown here is derived from an EMBL/GenBank/DDBJ whole genome shotgun (WGS) entry which is preliminary data.</text>
</comment>
<evidence type="ECO:0000256" key="5">
    <source>
        <dbReference type="ARBA" id="ARBA00023002"/>
    </source>
</evidence>
<dbReference type="InterPro" id="IPR050416">
    <property type="entry name" value="FAD-linked_Oxidoreductase"/>
</dbReference>
<accession>A0A927J0E5</accession>
<evidence type="ECO:0000259" key="6">
    <source>
        <dbReference type="PROSITE" id="PS51387"/>
    </source>
</evidence>
<evidence type="ECO:0000256" key="4">
    <source>
        <dbReference type="ARBA" id="ARBA00022827"/>
    </source>
</evidence>
<protein>
    <submittedName>
        <fullName evidence="7">FAD-binding oxidoreductase</fullName>
    </submittedName>
</protein>
<comment type="similarity">
    <text evidence="2">Belongs to the oxygen-dependent FAD-linked oxidoreductase family.</text>
</comment>
<dbReference type="Gene3D" id="3.30.465.10">
    <property type="match status" value="1"/>
</dbReference>
<dbReference type="InterPro" id="IPR036318">
    <property type="entry name" value="FAD-bd_PCMH-like_sf"/>
</dbReference>
<evidence type="ECO:0000256" key="3">
    <source>
        <dbReference type="ARBA" id="ARBA00022630"/>
    </source>
</evidence>
<dbReference type="PROSITE" id="PS00862">
    <property type="entry name" value="OX2_COVAL_FAD"/>
    <property type="match status" value="1"/>
</dbReference>
<organism evidence="7 8">
    <name type="scientific">Cellulosimicrobium arenosum</name>
    <dbReference type="NCBI Taxonomy" id="2708133"/>
    <lineage>
        <taxon>Bacteria</taxon>
        <taxon>Bacillati</taxon>
        <taxon>Actinomycetota</taxon>
        <taxon>Actinomycetes</taxon>
        <taxon>Micrococcales</taxon>
        <taxon>Promicromonosporaceae</taxon>
        <taxon>Cellulosimicrobium</taxon>
    </lineage>
</organism>
<dbReference type="RefSeq" id="WP_191829146.1">
    <property type="nucleotide sequence ID" value="NZ_JACYHB010000008.1"/>
</dbReference>
<dbReference type="GO" id="GO:0071949">
    <property type="term" value="F:FAD binding"/>
    <property type="evidence" value="ECO:0007669"/>
    <property type="project" value="InterPro"/>
</dbReference>
<dbReference type="InterPro" id="IPR016166">
    <property type="entry name" value="FAD-bd_PCMH"/>
</dbReference>
<name>A0A927J0E5_9MICO</name>
<dbReference type="Gene3D" id="3.40.462.20">
    <property type="match status" value="1"/>
</dbReference>
<evidence type="ECO:0000313" key="8">
    <source>
        <dbReference type="Proteomes" id="UP000610846"/>
    </source>
</evidence>
<feature type="domain" description="FAD-binding PCMH-type" evidence="6">
    <location>
        <begin position="49"/>
        <end position="217"/>
    </location>
</feature>
<dbReference type="InterPro" id="IPR016167">
    <property type="entry name" value="FAD-bd_PCMH_sub1"/>
</dbReference>
<keyword evidence="3" id="KW-0285">Flavoprotein</keyword>
<gene>
    <name evidence="7" type="ORF">IF651_10875</name>
</gene>
<sequence>MTTSAPSIVLLDAVAALGARLTGRVLLRDDLPGDGPTAAQSVAAHSTLIEHDPAVVVLAESEADVVEAVRLAAAHDLPVRVHATGHGAAWPVTDGVVVGTQGLAGVEIDPATRVARVGAGTRWQAVIDAAAVHGLAPITGSSTHVGVVGYTLGGGIGPLVRSHGLTTDRVRGARVVLADGTVVETDAEHEPELFWALRGGKGGLGVVTRLDLELVELSSLYAGSLTFDTPHVEDAFRGWARWTATAPDDVSTSAVILALPDLPFVPEPLRGRTVLTVRFAYAGDAHEGALRAAPLRALAPVLTDALGEIPTTAVATIHADPEDASPSWVSGAGLREVDESFVDRFLAEYGPGSDSPFVAAELRHLGGAAARDVDGGSAAGGRTAGFLLSLVGVDPPRVPDMVANAQALAAWSAPWAASETNANFLSGPWTEETLERAWSPETSSRLRSVRARYDPAGRFPLGA</sequence>